<dbReference type="Proteomes" id="UP000324701">
    <property type="component" value="Unassembled WGS sequence"/>
</dbReference>
<sequence length="99" mass="9679">MSFVTTQPEALLAAAGDLLGIGSAMNAHNAAATATTTAILPPAADEISGLITAQFAAHALLYQQVSAQAAAIHDQLVTTLGTSAASYAVAEATNAAAVG</sequence>
<dbReference type="Pfam" id="PF00934">
    <property type="entry name" value="PE"/>
    <property type="match status" value="1"/>
</dbReference>
<protein>
    <submittedName>
        <fullName evidence="2">PE family protein</fullName>
    </submittedName>
</protein>
<comment type="caution">
    <text evidence="2">The sequence shown here is derived from an EMBL/GenBank/DDBJ whole genome shotgun (WGS) entry which is preliminary data.</text>
</comment>
<dbReference type="Gene3D" id="1.10.287.850">
    <property type="entry name" value="HP0062-like domain"/>
    <property type="match status" value="1"/>
</dbReference>
<gene>
    <name evidence="2" type="ORF">F0Q45_11500</name>
</gene>
<dbReference type="InterPro" id="IPR000084">
    <property type="entry name" value="PE-PGRS_N"/>
</dbReference>
<keyword evidence="3" id="KW-1185">Reference proteome</keyword>
<proteinExistence type="predicted"/>
<name>A0A5B1BQK6_MYCSI</name>
<accession>A0A5B1BQK6</accession>
<evidence type="ECO:0000259" key="1">
    <source>
        <dbReference type="Pfam" id="PF00934"/>
    </source>
</evidence>
<dbReference type="SUPFAM" id="SSF140459">
    <property type="entry name" value="PE/PPE dimer-like"/>
    <property type="match status" value="1"/>
</dbReference>
<feature type="domain" description="PE" evidence="1">
    <location>
        <begin position="4"/>
        <end position="94"/>
    </location>
</feature>
<dbReference type="InterPro" id="IPR038332">
    <property type="entry name" value="PPE_sf"/>
</dbReference>
<evidence type="ECO:0000313" key="2">
    <source>
        <dbReference type="EMBL" id="KAA1250085.1"/>
    </source>
</evidence>
<organism evidence="2 3">
    <name type="scientific">Mycobacterium simiae</name>
    <name type="common">Mycobacterium habana</name>
    <dbReference type="NCBI Taxonomy" id="1784"/>
    <lineage>
        <taxon>Bacteria</taxon>
        <taxon>Bacillati</taxon>
        <taxon>Actinomycetota</taxon>
        <taxon>Actinomycetes</taxon>
        <taxon>Mycobacteriales</taxon>
        <taxon>Mycobacteriaceae</taxon>
        <taxon>Mycobacterium</taxon>
        <taxon>Mycobacterium simiae complex</taxon>
    </lineage>
</organism>
<dbReference type="AlphaFoldDB" id="A0A5B1BQK6"/>
<dbReference type="EMBL" id="VTZN01000058">
    <property type="protein sequence ID" value="KAA1250085.1"/>
    <property type="molecule type" value="Genomic_DNA"/>
</dbReference>
<reference evidence="2 3" key="1">
    <citation type="submission" date="2019-09" db="EMBL/GenBank/DDBJ databases">
        <title>Report of infection by Mycobacterium simiae a patient suffering from pulmonary tuberculosis.</title>
        <authorList>
            <person name="Mohanty P.S."/>
            <person name="Bansal A.K."/>
            <person name="Singh H."/>
            <person name="Sharma S."/>
            <person name="Patil S.A."/>
            <person name="Upadhaya P."/>
            <person name="Singh P.K."/>
            <person name="Kumar D."/>
            <person name="Kumar S."/>
            <person name="Singh R.K."/>
            <person name="Chaudhary B."/>
        </authorList>
    </citation>
    <scope>NUCLEOTIDE SEQUENCE [LARGE SCALE GENOMIC DNA]</scope>
    <source>
        <strain evidence="2 3">JAL-560-SIM</strain>
    </source>
</reference>
<dbReference type="OrthoDB" id="4764589at2"/>
<evidence type="ECO:0000313" key="3">
    <source>
        <dbReference type="Proteomes" id="UP000324701"/>
    </source>
</evidence>
<dbReference type="RefSeq" id="WP_149654076.1">
    <property type="nucleotide sequence ID" value="NZ_VTZN01000058.1"/>
</dbReference>